<dbReference type="CDD" id="cd07247">
    <property type="entry name" value="SgaA_N_like"/>
    <property type="match status" value="1"/>
</dbReference>
<dbReference type="EMBL" id="JAFEUF010000192">
    <property type="protein sequence ID" value="MBM7057424.1"/>
    <property type="molecule type" value="Genomic_DNA"/>
</dbReference>
<evidence type="ECO:0000259" key="2">
    <source>
        <dbReference type="PROSITE" id="PS51819"/>
    </source>
</evidence>
<dbReference type="Gene3D" id="3.10.180.10">
    <property type="entry name" value="2,3-Dihydroxybiphenyl 1,2-Dioxygenase, domain 1"/>
    <property type="match status" value="2"/>
</dbReference>
<evidence type="ECO:0000259" key="1">
    <source>
        <dbReference type="PROSITE" id="PS51186"/>
    </source>
</evidence>
<feature type="domain" description="N-acetyltransferase" evidence="1">
    <location>
        <begin position="250"/>
        <end position="420"/>
    </location>
</feature>
<dbReference type="PROSITE" id="PS51819">
    <property type="entry name" value="VOC"/>
    <property type="match status" value="1"/>
</dbReference>
<dbReference type="Proteomes" id="UP000712045">
    <property type="component" value="Unassembled WGS sequence"/>
</dbReference>
<name>A0ABS2I2I1_9ACTN</name>
<dbReference type="Gene3D" id="3.40.630.30">
    <property type="match status" value="1"/>
</dbReference>
<feature type="domain" description="VOC" evidence="2">
    <location>
        <begin position="9"/>
        <end position="126"/>
    </location>
</feature>
<reference evidence="3 4" key="1">
    <citation type="submission" date="2021-02" db="EMBL/GenBank/DDBJ databases">
        <title>Genome Streptomyces sp. RHZ10.</title>
        <authorList>
            <person name="Besaury L."/>
        </authorList>
    </citation>
    <scope>NUCLEOTIDE SEQUENCE [LARGE SCALE GENOMIC DNA]</scope>
    <source>
        <strain evidence="3 4">RHZ10</strain>
    </source>
</reference>
<dbReference type="SUPFAM" id="SSF54593">
    <property type="entry name" value="Glyoxalase/Bleomycin resistance protein/Dihydroxybiphenyl dioxygenase"/>
    <property type="match status" value="1"/>
</dbReference>
<gene>
    <name evidence="3" type="ORF">JS521_27100</name>
</gene>
<dbReference type="PANTHER" id="PTHR43792">
    <property type="entry name" value="GNAT FAMILY, PUTATIVE (AFU_ORTHOLOGUE AFUA_3G00765)-RELATED-RELATED"/>
    <property type="match status" value="1"/>
</dbReference>
<dbReference type="Pfam" id="PF00903">
    <property type="entry name" value="Glyoxalase"/>
    <property type="match status" value="1"/>
</dbReference>
<dbReference type="PANTHER" id="PTHR43792:SF16">
    <property type="entry name" value="N-ACETYLTRANSFERASE DOMAIN-CONTAINING PROTEIN"/>
    <property type="match status" value="1"/>
</dbReference>
<dbReference type="SUPFAM" id="SSF55729">
    <property type="entry name" value="Acyl-CoA N-acyltransferases (Nat)"/>
    <property type="match status" value="1"/>
</dbReference>
<protein>
    <submittedName>
        <fullName evidence="3">GNAT family N-acetyltransferase</fullName>
    </submittedName>
</protein>
<proteinExistence type="predicted"/>
<dbReference type="InterPro" id="IPR004360">
    <property type="entry name" value="Glyas_Fos-R_dOase_dom"/>
</dbReference>
<dbReference type="Pfam" id="PF13302">
    <property type="entry name" value="Acetyltransf_3"/>
    <property type="match status" value="1"/>
</dbReference>
<comment type="caution">
    <text evidence="3">The sequence shown here is derived from an EMBL/GenBank/DDBJ whole genome shotgun (WGS) entry which is preliminary data.</text>
</comment>
<dbReference type="InterPro" id="IPR000182">
    <property type="entry name" value="GNAT_dom"/>
</dbReference>
<dbReference type="InterPro" id="IPR037523">
    <property type="entry name" value="VOC_core"/>
</dbReference>
<evidence type="ECO:0000313" key="4">
    <source>
        <dbReference type="Proteomes" id="UP000712045"/>
    </source>
</evidence>
<evidence type="ECO:0000313" key="3">
    <source>
        <dbReference type="EMBL" id="MBM7057424.1"/>
    </source>
</evidence>
<dbReference type="InterPro" id="IPR029068">
    <property type="entry name" value="Glyas_Bleomycin-R_OHBP_Dase"/>
</dbReference>
<accession>A0ABS2I2I1</accession>
<sequence length="432" mass="47024">MTRHGPLNEFCWMDLKTRDPSGTAAFFSAVLGWEFAVDETDWRRAVVFWAGDHRIGGVSDLAQPVYPPGLPAHVAYYLAVDDVDHRTAEAAEKGAQILLPPFDAGDQGRIATLIDPVGAAVSLWRPQGFAGWPVSPPDDGGAFPQHMVLACADPERARHFYTGTTGAPLTRATFLEAAPGTTPQWELAVAVGDPDRVAARARELGGELVTVTGGTSRLSSPEGLTLRITTAPEVSPAFLETDSFLETDRLVLRPVTPADAPDLLALDNDPAVMRYINGGWPTSAEDIRDRTLPRLLHDHACTGTRGYWAARHKGTGAFLGWFELRPLDDHDPAVVELGYRLNRAAWGRGYATEGARALIGKGFTDLGVRRVTANTMAVNTGSRRVMEKAGLTFLRAYVDDWPEAIEGSEHGEVEYELTREAWEATETEARGR</sequence>
<dbReference type="InterPro" id="IPR051531">
    <property type="entry name" value="N-acetyltransferase"/>
</dbReference>
<dbReference type="PROSITE" id="PS51186">
    <property type="entry name" value="GNAT"/>
    <property type="match status" value="1"/>
</dbReference>
<organism evidence="3 4">
    <name type="scientific">Streptomyces durocortorensis</name>
    <dbReference type="NCBI Taxonomy" id="2811104"/>
    <lineage>
        <taxon>Bacteria</taxon>
        <taxon>Bacillati</taxon>
        <taxon>Actinomycetota</taxon>
        <taxon>Actinomycetes</taxon>
        <taxon>Kitasatosporales</taxon>
        <taxon>Streptomycetaceae</taxon>
        <taxon>Streptomyces</taxon>
    </lineage>
</organism>
<keyword evidence="4" id="KW-1185">Reference proteome</keyword>
<dbReference type="InterPro" id="IPR016181">
    <property type="entry name" value="Acyl_CoA_acyltransferase"/>
</dbReference>